<name>B7PED0_IXOSC</name>
<evidence type="ECO:0000313" key="3">
    <source>
        <dbReference type="EnsemblMetazoa" id="ISCW003681-PA"/>
    </source>
</evidence>
<dbReference type="HOGENOM" id="CLU_2981351_0_0_1"/>
<dbReference type="PROSITE" id="PS50022">
    <property type="entry name" value="FA58C_3"/>
    <property type="match status" value="1"/>
</dbReference>
<proteinExistence type="predicted"/>
<reference evidence="3" key="2">
    <citation type="submission" date="2020-05" db="UniProtKB">
        <authorList>
            <consortium name="EnsemblMetazoa"/>
        </authorList>
    </citation>
    <scope>IDENTIFICATION</scope>
    <source>
        <strain evidence="3">wikel</strain>
    </source>
</reference>
<feature type="domain" description="F5/8 type C" evidence="1">
    <location>
        <begin position="1"/>
        <end position="58"/>
    </location>
</feature>
<dbReference type="EnsemblMetazoa" id="ISCW003681-RA">
    <property type="protein sequence ID" value="ISCW003681-PA"/>
    <property type="gene ID" value="ISCW003681"/>
</dbReference>
<dbReference type="EMBL" id="ABJB010649488">
    <property type="status" value="NOT_ANNOTATED_CDS"/>
    <property type="molecule type" value="Genomic_DNA"/>
</dbReference>
<dbReference type="VEuPathDB" id="VectorBase:ISCI003681"/>
<dbReference type="PaxDb" id="6945-B7PED0"/>
<dbReference type="InterPro" id="IPR000421">
    <property type="entry name" value="FA58C"/>
</dbReference>
<dbReference type="InterPro" id="IPR008979">
    <property type="entry name" value="Galactose-bd-like_sf"/>
</dbReference>
<keyword evidence="4" id="KW-1185">Reference proteome</keyword>
<dbReference type="SUPFAM" id="SSF49785">
    <property type="entry name" value="Galactose-binding domain-like"/>
    <property type="match status" value="1"/>
</dbReference>
<dbReference type="InParanoid" id="B7PED0"/>
<reference evidence="2 4" key="1">
    <citation type="submission" date="2008-03" db="EMBL/GenBank/DDBJ databases">
        <title>Annotation of Ixodes scapularis.</title>
        <authorList>
            <consortium name="Ixodes scapularis Genome Project Consortium"/>
            <person name="Caler E."/>
            <person name="Hannick L.I."/>
            <person name="Bidwell S."/>
            <person name="Joardar V."/>
            <person name="Thiagarajan M."/>
            <person name="Amedeo P."/>
            <person name="Galinsky K.J."/>
            <person name="Schobel S."/>
            <person name="Inman J."/>
            <person name="Hostetler J."/>
            <person name="Miller J."/>
            <person name="Hammond M."/>
            <person name="Megy K."/>
            <person name="Lawson D."/>
            <person name="Kodira C."/>
            <person name="Sutton G."/>
            <person name="Meyer J."/>
            <person name="Hill C.A."/>
            <person name="Birren B."/>
            <person name="Nene V."/>
            <person name="Collins F."/>
            <person name="Alarcon-Chaidez F."/>
            <person name="Wikel S."/>
            <person name="Strausberg R."/>
        </authorList>
    </citation>
    <scope>NUCLEOTIDE SEQUENCE [LARGE SCALE GENOMIC DNA]</scope>
    <source>
        <strain evidence="4">Wikel</strain>
        <strain evidence="2">Wikel colony</strain>
    </source>
</reference>
<evidence type="ECO:0000259" key="1">
    <source>
        <dbReference type="PROSITE" id="PS50022"/>
    </source>
</evidence>
<dbReference type="VEuPathDB" id="VectorBase:ISCW003681"/>
<dbReference type="VEuPathDB" id="VectorBase:ISCP_022457"/>
<dbReference type="AlphaFoldDB" id="B7PED0"/>
<dbReference type="OrthoDB" id="6262482at2759"/>
<accession>B7PED0</accession>
<protein>
    <recommendedName>
        <fullName evidence="1">F5/8 type C domain-containing protein</fullName>
    </recommendedName>
</protein>
<dbReference type="Gene3D" id="2.60.120.260">
    <property type="entry name" value="Galactose-binding domain-like"/>
    <property type="match status" value="1"/>
</dbReference>
<evidence type="ECO:0000313" key="2">
    <source>
        <dbReference type="EMBL" id="EEC04952.1"/>
    </source>
</evidence>
<evidence type="ECO:0000313" key="4">
    <source>
        <dbReference type="Proteomes" id="UP000001555"/>
    </source>
</evidence>
<dbReference type="EMBL" id="DS695117">
    <property type="protein sequence ID" value="EEC04952.1"/>
    <property type="molecule type" value="Genomic_DNA"/>
</dbReference>
<sequence length="58" mass="6466">MPECQLRFSRVLELPSKGAWCPARDADTEWIQVDLGADARVIIMMVISKQGVETGCWG</sequence>
<dbReference type="Proteomes" id="UP000001555">
    <property type="component" value="Unassembled WGS sequence"/>
</dbReference>
<organism>
    <name type="scientific">Ixodes scapularis</name>
    <name type="common">Black-legged tick</name>
    <name type="synonym">Deer tick</name>
    <dbReference type="NCBI Taxonomy" id="6945"/>
    <lineage>
        <taxon>Eukaryota</taxon>
        <taxon>Metazoa</taxon>
        <taxon>Ecdysozoa</taxon>
        <taxon>Arthropoda</taxon>
        <taxon>Chelicerata</taxon>
        <taxon>Arachnida</taxon>
        <taxon>Acari</taxon>
        <taxon>Parasitiformes</taxon>
        <taxon>Ixodida</taxon>
        <taxon>Ixodoidea</taxon>
        <taxon>Ixodidae</taxon>
        <taxon>Ixodinae</taxon>
        <taxon>Ixodes</taxon>
    </lineage>
</organism>
<gene>
    <name evidence="2" type="ORF">IscW_ISCW003681</name>
</gene>